<sequence length="111" mass="13038">MASLPCNIHKKRAVRIIRKFYIPKWQQAAILGTPELFWYRQLADLASFVKEKKRGYKEKVLSKNRQDANVVSKVCGYYVHQMRGLMLTQEAKHQSSPYPIQIYKRVNKGLL</sequence>
<accession>A0A8X7BZF6</accession>
<protein>
    <submittedName>
        <fullName evidence="1">Uncharacterized protein</fullName>
    </submittedName>
</protein>
<evidence type="ECO:0000313" key="1">
    <source>
        <dbReference type="EMBL" id="GFY49575.1"/>
    </source>
</evidence>
<keyword evidence="2" id="KW-1185">Reference proteome</keyword>
<dbReference type="EMBL" id="BMAV01007100">
    <property type="protein sequence ID" value="GFY49575.1"/>
    <property type="molecule type" value="Genomic_DNA"/>
</dbReference>
<dbReference type="Proteomes" id="UP000886998">
    <property type="component" value="Unassembled WGS sequence"/>
</dbReference>
<gene>
    <name evidence="1" type="ORF">TNIN_235631</name>
</gene>
<organism evidence="1 2">
    <name type="scientific">Trichonephila inaurata madagascariensis</name>
    <dbReference type="NCBI Taxonomy" id="2747483"/>
    <lineage>
        <taxon>Eukaryota</taxon>
        <taxon>Metazoa</taxon>
        <taxon>Ecdysozoa</taxon>
        <taxon>Arthropoda</taxon>
        <taxon>Chelicerata</taxon>
        <taxon>Arachnida</taxon>
        <taxon>Araneae</taxon>
        <taxon>Araneomorphae</taxon>
        <taxon>Entelegynae</taxon>
        <taxon>Araneoidea</taxon>
        <taxon>Nephilidae</taxon>
        <taxon>Trichonephila</taxon>
        <taxon>Trichonephila inaurata</taxon>
    </lineage>
</organism>
<reference evidence="1" key="1">
    <citation type="submission" date="2020-08" db="EMBL/GenBank/DDBJ databases">
        <title>Multicomponent nature underlies the extraordinary mechanical properties of spider dragline silk.</title>
        <authorList>
            <person name="Kono N."/>
            <person name="Nakamura H."/>
            <person name="Mori M."/>
            <person name="Yoshida Y."/>
            <person name="Ohtoshi R."/>
            <person name="Malay A.D."/>
            <person name="Moran D.A.P."/>
            <person name="Tomita M."/>
            <person name="Numata K."/>
            <person name="Arakawa K."/>
        </authorList>
    </citation>
    <scope>NUCLEOTIDE SEQUENCE</scope>
</reference>
<dbReference type="AlphaFoldDB" id="A0A8X7BZF6"/>
<comment type="caution">
    <text evidence="1">The sequence shown here is derived from an EMBL/GenBank/DDBJ whole genome shotgun (WGS) entry which is preliminary data.</text>
</comment>
<name>A0A8X7BZF6_9ARAC</name>
<proteinExistence type="predicted"/>
<evidence type="ECO:0000313" key="2">
    <source>
        <dbReference type="Proteomes" id="UP000886998"/>
    </source>
</evidence>